<dbReference type="PANTHER" id="PTHR12875:SF0">
    <property type="entry name" value="GOLGI TO ER TRAFFIC PROTEIN 4 HOMOLOG"/>
    <property type="match status" value="1"/>
</dbReference>
<sequence>MYRTLYFRYNAQKKYEDALELLYTGSLTLLKHNQQSSGTDLASLYINTLQTSGSPVSDEPVSKIANLFECMEADNPERQTYLLECINWSIKVDPIYKSGHPVLHKKFGLIFWTEKNYAQARYHFLHSTDGASTAALLIEYHVSQGFPTEVDLFIAQAVLQFLCLQNKDTANVVFMKYTKEHPDLKEDPPFFKPLLNFIWFLLLALETGKVSVFTVLCEKYETSINRDPTYKEYLDRIGQLFFGLPPPKHSPHGMFGNILQSLFSGDDSDLDSAMGSSGLEVTTEELD</sequence>
<keyword evidence="6" id="KW-1185">Reference proteome</keyword>
<dbReference type="InterPro" id="IPR011990">
    <property type="entry name" value="TPR-like_helical_dom_sf"/>
</dbReference>
<evidence type="ECO:0000256" key="2">
    <source>
        <dbReference type="ARBA" id="ARBA00005351"/>
    </source>
</evidence>
<keyword evidence="3" id="KW-0813">Transport</keyword>
<name>A0A812EGV6_ACAPH</name>
<dbReference type="Proteomes" id="UP000597762">
    <property type="component" value="Unassembled WGS sequence"/>
</dbReference>
<keyword evidence="4" id="KW-0963">Cytoplasm</keyword>
<dbReference type="EMBL" id="CAHIKZ030005380">
    <property type="protein sequence ID" value="CAE1323552.1"/>
    <property type="molecule type" value="Genomic_DNA"/>
</dbReference>
<dbReference type="FunFam" id="1.25.40.10:FF:000060">
    <property type="entry name" value="Golgi to ER traffic protein 4 homolog"/>
    <property type="match status" value="1"/>
</dbReference>
<dbReference type="OrthoDB" id="10252405at2759"/>
<comment type="similarity">
    <text evidence="2">Belongs to the GET4 family.</text>
</comment>
<protein>
    <submittedName>
        <fullName evidence="5">GET4</fullName>
    </submittedName>
</protein>
<dbReference type="GO" id="GO:0045048">
    <property type="term" value="P:protein insertion into ER membrane"/>
    <property type="evidence" value="ECO:0007669"/>
    <property type="project" value="InterPro"/>
</dbReference>
<evidence type="ECO:0000256" key="3">
    <source>
        <dbReference type="ARBA" id="ARBA00022448"/>
    </source>
</evidence>
<dbReference type="PANTHER" id="PTHR12875">
    <property type="entry name" value="GOLGI TO ER TRAFFIC PROTEIN 4 HOMOLOG"/>
    <property type="match status" value="1"/>
</dbReference>
<accession>A0A812EGV6</accession>
<gene>
    <name evidence="5" type="ORF">SPHA_73476</name>
</gene>
<proteinExistence type="inferred from homology"/>
<dbReference type="GO" id="GO:0071818">
    <property type="term" value="C:BAT3 complex"/>
    <property type="evidence" value="ECO:0007669"/>
    <property type="project" value="TreeGrafter"/>
</dbReference>
<dbReference type="Pfam" id="PF04190">
    <property type="entry name" value="GET4"/>
    <property type="match status" value="1"/>
</dbReference>
<comment type="subcellular location">
    <subcellularLocation>
        <location evidence="1">Cytoplasm</location>
        <location evidence="1">Cytosol</location>
    </subcellularLocation>
</comment>
<reference evidence="5" key="1">
    <citation type="submission" date="2021-01" db="EMBL/GenBank/DDBJ databases">
        <authorList>
            <person name="Li R."/>
            <person name="Bekaert M."/>
        </authorList>
    </citation>
    <scope>NUCLEOTIDE SEQUENCE</scope>
    <source>
        <strain evidence="5">Farmed</strain>
    </source>
</reference>
<evidence type="ECO:0000256" key="4">
    <source>
        <dbReference type="ARBA" id="ARBA00022490"/>
    </source>
</evidence>
<dbReference type="Gene3D" id="1.25.40.10">
    <property type="entry name" value="Tetratricopeptide repeat domain"/>
    <property type="match status" value="1"/>
</dbReference>
<dbReference type="AlphaFoldDB" id="A0A812EGV6"/>
<organism evidence="5 6">
    <name type="scientific">Acanthosepion pharaonis</name>
    <name type="common">Pharaoh cuttlefish</name>
    <name type="synonym">Sepia pharaonis</name>
    <dbReference type="NCBI Taxonomy" id="158019"/>
    <lineage>
        <taxon>Eukaryota</taxon>
        <taxon>Metazoa</taxon>
        <taxon>Spiralia</taxon>
        <taxon>Lophotrochozoa</taxon>
        <taxon>Mollusca</taxon>
        <taxon>Cephalopoda</taxon>
        <taxon>Coleoidea</taxon>
        <taxon>Decapodiformes</taxon>
        <taxon>Sepiida</taxon>
        <taxon>Sepiina</taxon>
        <taxon>Sepiidae</taxon>
        <taxon>Acanthosepion</taxon>
    </lineage>
</organism>
<evidence type="ECO:0000313" key="5">
    <source>
        <dbReference type="EMBL" id="CAE1323552.1"/>
    </source>
</evidence>
<evidence type="ECO:0000313" key="6">
    <source>
        <dbReference type="Proteomes" id="UP000597762"/>
    </source>
</evidence>
<dbReference type="InterPro" id="IPR007317">
    <property type="entry name" value="GET4"/>
</dbReference>
<evidence type="ECO:0000256" key="1">
    <source>
        <dbReference type="ARBA" id="ARBA00004514"/>
    </source>
</evidence>
<comment type="caution">
    <text evidence="5">The sequence shown here is derived from an EMBL/GenBank/DDBJ whole genome shotgun (WGS) entry which is preliminary data.</text>
</comment>